<dbReference type="EC" id="2.3.2.27" evidence="2"/>
<dbReference type="InterPro" id="IPR013083">
    <property type="entry name" value="Znf_RING/FYVE/PHD"/>
</dbReference>
<keyword evidence="4 7" id="KW-0863">Zinc-finger</keyword>
<keyword evidence="12" id="KW-1185">Reference proteome</keyword>
<evidence type="ECO:0000256" key="8">
    <source>
        <dbReference type="SAM" id="MobiDB-lite"/>
    </source>
</evidence>
<evidence type="ECO:0000259" key="10">
    <source>
        <dbReference type="PROSITE" id="PS50089"/>
    </source>
</evidence>
<keyword evidence="3" id="KW-0479">Metal-binding</keyword>
<dbReference type="PROSITE" id="PS50089">
    <property type="entry name" value="ZF_RING_2"/>
    <property type="match status" value="1"/>
</dbReference>
<evidence type="ECO:0000256" key="5">
    <source>
        <dbReference type="ARBA" id="ARBA00022833"/>
    </source>
</evidence>
<evidence type="ECO:0000256" key="1">
    <source>
        <dbReference type="ARBA" id="ARBA00000900"/>
    </source>
</evidence>
<dbReference type="PANTHER" id="PTHR14155">
    <property type="entry name" value="RING FINGER DOMAIN-CONTAINING"/>
    <property type="match status" value="1"/>
</dbReference>
<evidence type="ECO:0000313" key="12">
    <source>
        <dbReference type="Proteomes" id="UP000823388"/>
    </source>
</evidence>
<dbReference type="InterPro" id="IPR001841">
    <property type="entry name" value="Znf_RING"/>
</dbReference>
<dbReference type="GO" id="GO:0061630">
    <property type="term" value="F:ubiquitin protein ligase activity"/>
    <property type="evidence" value="ECO:0007669"/>
    <property type="project" value="UniProtKB-EC"/>
</dbReference>
<dbReference type="Gene3D" id="3.30.40.10">
    <property type="entry name" value="Zinc/RING finger domain, C3HC4 (zinc finger)"/>
    <property type="match status" value="1"/>
</dbReference>
<dbReference type="Pfam" id="PF13639">
    <property type="entry name" value="zf-RING_2"/>
    <property type="match status" value="1"/>
</dbReference>
<evidence type="ECO:0000256" key="6">
    <source>
        <dbReference type="ARBA" id="ARBA00024209"/>
    </source>
</evidence>
<protein>
    <recommendedName>
        <fullName evidence="2">RING-type E3 ubiquitin transferase</fullName>
        <ecNumber evidence="2">2.3.2.27</ecNumber>
    </recommendedName>
</protein>
<feature type="compositionally biased region" description="Low complexity" evidence="8">
    <location>
        <begin position="58"/>
        <end position="68"/>
    </location>
</feature>
<comment type="catalytic activity">
    <reaction evidence="1">
        <text>S-ubiquitinyl-[E2 ubiquitin-conjugating enzyme]-L-cysteine + [acceptor protein]-L-lysine = [E2 ubiquitin-conjugating enzyme]-L-cysteine + N(6)-ubiquitinyl-[acceptor protein]-L-lysine.</text>
        <dbReference type="EC" id="2.3.2.27"/>
    </reaction>
</comment>
<dbReference type="OrthoDB" id="8062037at2759"/>
<dbReference type="EMBL" id="CM029043">
    <property type="protein sequence ID" value="KAG2612063.1"/>
    <property type="molecule type" value="Genomic_DNA"/>
</dbReference>
<comment type="caution">
    <text evidence="11">The sequence shown here is derived from an EMBL/GenBank/DDBJ whole genome shotgun (WGS) entry which is preliminary data.</text>
</comment>
<dbReference type="Proteomes" id="UP000823388">
    <property type="component" value="Chromosome 4K"/>
</dbReference>
<dbReference type="SMART" id="SM00184">
    <property type="entry name" value="RING"/>
    <property type="match status" value="1"/>
</dbReference>
<dbReference type="CDD" id="cd16454">
    <property type="entry name" value="RING-H2_PA-TM-RING"/>
    <property type="match status" value="1"/>
</dbReference>
<dbReference type="AlphaFoldDB" id="A0A8T0TSX1"/>
<dbReference type="SUPFAM" id="SSF57850">
    <property type="entry name" value="RING/U-box"/>
    <property type="match status" value="1"/>
</dbReference>
<sequence length="189" mass="20308">MSNSPAFPYYIDVPPPPPPALASPGLGLAFAVLGAILIMLAFKYLCKVIPTDNEPLGHHSGSHGAASATHHQQRRSPRRLSDGGQLHGASSLDDRPRLPGPTPSLPEAFAYNRTLQRKVADTVGEEAAACAVCLGAFEFGEMVRLLPVCLHLYHAECIDPWVRKHSTCPVCRSETDPTVVMDVSQLPPV</sequence>
<dbReference type="GO" id="GO:0008270">
    <property type="term" value="F:zinc ion binding"/>
    <property type="evidence" value="ECO:0007669"/>
    <property type="project" value="UniProtKB-KW"/>
</dbReference>
<evidence type="ECO:0000256" key="4">
    <source>
        <dbReference type="ARBA" id="ARBA00022771"/>
    </source>
</evidence>
<keyword evidence="5" id="KW-0862">Zinc</keyword>
<name>A0A8T0TSX1_PANVG</name>
<feature type="domain" description="RING-type" evidence="10">
    <location>
        <begin position="130"/>
        <end position="172"/>
    </location>
</feature>
<evidence type="ECO:0000256" key="9">
    <source>
        <dbReference type="SAM" id="Phobius"/>
    </source>
</evidence>
<accession>A0A8T0TSX1</accession>
<dbReference type="FunFam" id="3.30.40.10:FF:000984">
    <property type="entry name" value="Putative RING zinc finger domain superfamily protein"/>
    <property type="match status" value="1"/>
</dbReference>
<organism evidence="11 12">
    <name type="scientific">Panicum virgatum</name>
    <name type="common">Blackwell switchgrass</name>
    <dbReference type="NCBI Taxonomy" id="38727"/>
    <lineage>
        <taxon>Eukaryota</taxon>
        <taxon>Viridiplantae</taxon>
        <taxon>Streptophyta</taxon>
        <taxon>Embryophyta</taxon>
        <taxon>Tracheophyta</taxon>
        <taxon>Spermatophyta</taxon>
        <taxon>Magnoliopsida</taxon>
        <taxon>Liliopsida</taxon>
        <taxon>Poales</taxon>
        <taxon>Poaceae</taxon>
        <taxon>PACMAD clade</taxon>
        <taxon>Panicoideae</taxon>
        <taxon>Panicodae</taxon>
        <taxon>Paniceae</taxon>
        <taxon>Panicinae</taxon>
        <taxon>Panicum</taxon>
        <taxon>Panicum sect. Hiantes</taxon>
    </lineage>
</organism>
<comment type="similarity">
    <text evidence="6">Belongs to the RING-type zinc finger family. ATL subfamily.</text>
</comment>
<evidence type="ECO:0000313" key="11">
    <source>
        <dbReference type="EMBL" id="KAG2612063.1"/>
    </source>
</evidence>
<feature type="transmembrane region" description="Helical" evidence="9">
    <location>
        <begin position="20"/>
        <end position="42"/>
    </location>
</feature>
<dbReference type="InterPro" id="IPR053238">
    <property type="entry name" value="RING-H2_zinc_finger"/>
</dbReference>
<dbReference type="PANTHER" id="PTHR14155:SF518">
    <property type="entry name" value="RING-TYPE DOMAIN-CONTAINING PROTEIN"/>
    <property type="match status" value="1"/>
</dbReference>
<evidence type="ECO:0000256" key="7">
    <source>
        <dbReference type="PROSITE-ProRule" id="PRU00175"/>
    </source>
</evidence>
<reference evidence="11 12" key="1">
    <citation type="submission" date="2020-05" db="EMBL/GenBank/DDBJ databases">
        <title>WGS assembly of Panicum virgatum.</title>
        <authorList>
            <person name="Lovell J.T."/>
            <person name="Jenkins J."/>
            <person name="Shu S."/>
            <person name="Juenger T.E."/>
            <person name="Schmutz J."/>
        </authorList>
    </citation>
    <scope>NUCLEOTIDE SEQUENCE [LARGE SCALE GENOMIC DNA]</scope>
    <source>
        <strain evidence="12">cv. AP13</strain>
    </source>
</reference>
<gene>
    <name evidence="11" type="ORF">PVAP13_4KG254900</name>
</gene>
<keyword evidence="9" id="KW-0472">Membrane</keyword>
<evidence type="ECO:0000256" key="3">
    <source>
        <dbReference type="ARBA" id="ARBA00022723"/>
    </source>
</evidence>
<proteinExistence type="inferred from homology"/>
<keyword evidence="9" id="KW-1133">Transmembrane helix</keyword>
<evidence type="ECO:0000256" key="2">
    <source>
        <dbReference type="ARBA" id="ARBA00012483"/>
    </source>
</evidence>
<keyword evidence="9" id="KW-0812">Transmembrane</keyword>
<feature type="region of interest" description="Disordered" evidence="8">
    <location>
        <begin position="57"/>
        <end position="106"/>
    </location>
</feature>